<dbReference type="Proteomes" id="UP001500630">
    <property type="component" value="Unassembled WGS sequence"/>
</dbReference>
<gene>
    <name evidence="9" type="ORF">GCM10022419_071420</name>
</gene>
<evidence type="ECO:0000256" key="1">
    <source>
        <dbReference type="ARBA" id="ARBA00022553"/>
    </source>
</evidence>
<evidence type="ECO:0000256" key="2">
    <source>
        <dbReference type="ARBA" id="ARBA00023015"/>
    </source>
</evidence>
<dbReference type="SMART" id="SM00448">
    <property type="entry name" value="REC"/>
    <property type="match status" value="1"/>
</dbReference>
<organism evidence="9 10">
    <name type="scientific">Nonomuraea rosea</name>
    <dbReference type="NCBI Taxonomy" id="638574"/>
    <lineage>
        <taxon>Bacteria</taxon>
        <taxon>Bacillati</taxon>
        <taxon>Actinomycetota</taxon>
        <taxon>Actinomycetes</taxon>
        <taxon>Streptosporangiales</taxon>
        <taxon>Streptosporangiaceae</taxon>
        <taxon>Nonomuraea</taxon>
    </lineage>
</organism>
<dbReference type="PROSITE" id="PS50110">
    <property type="entry name" value="RESPONSE_REGULATORY"/>
    <property type="match status" value="1"/>
</dbReference>
<keyword evidence="2" id="KW-0805">Transcription regulation</keyword>
<dbReference type="InterPro" id="IPR039420">
    <property type="entry name" value="WalR-like"/>
</dbReference>
<dbReference type="PANTHER" id="PTHR43214">
    <property type="entry name" value="TWO-COMPONENT RESPONSE REGULATOR"/>
    <property type="match status" value="1"/>
</dbReference>
<dbReference type="InterPro" id="IPR001789">
    <property type="entry name" value="Sig_transdc_resp-reg_receiver"/>
</dbReference>
<dbReference type="CDD" id="cd06170">
    <property type="entry name" value="LuxR_C_like"/>
    <property type="match status" value="1"/>
</dbReference>
<dbReference type="SUPFAM" id="SSF46894">
    <property type="entry name" value="C-terminal effector domain of the bipartite response regulators"/>
    <property type="match status" value="1"/>
</dbReference>
<dbReference type="Pfam" id="PF00196">
    <property type="entry name" value="GerE"/>
    <property type="match status" value="1"/>
</dbReference>
<keyword evidence="4" id="KW-0804">Transcription</keyword>
<accession>A0ABP6YBQ6</accession>
<dbReference type="InterPro" id="IPR016032">
    <property type="entry name" value="Sig_transdc_resp-reg_C-effctor"/>
</dbReference>
<evidence type="ECO:0000259" key="7">
    <source>
        <dbReference type="PROSITE" id="PS50043"/>
    </source>
</evidence>
<keyword evidence="3" id="KW-0238">DNA-binding</keyword>
<dbReference type="InterPro" id="IPR011006">
    <property type="entry name" value="CheY-like_superfamily"/>
</dbReference>
<proteinExistence type="predicted"/>
<feature type="compositionally biased region" description="Basic and acidic residues" evidence="6">
    <location>
        <begin position="10"/>
        <end position="56"/>
    </location>
</feature>
<dbReference type="InterPro" id="IPR058245">
    <property type="entry name" value="NreC/VraR/RcsB-like_REC"/>
</dbReference>
<evidence type="ECO:0000313" key="10">
    <source>
        <dbReference type="Proteomes" id="UP001500630"/>
    </source>
</evidence>
<evidence type="ECO:0000256" key="4">
    <source>
        <dbReference type="ARBA" id="ARBA00023163"/>
    </source>
</evidence>
<keyword evidence="10" id="KW-1185">Reference proteome</keyword>
<comment type="caution">
    <text evidence="9">The sequence shown here is derived from an EMBL/GenBank/DDBJ whole genome shotgun (WGS) entry which is preliminary data.</text>
</comment>
<keyword evidence="1 5" id="KW-0597">Phosphoprotein</keyword>
<dbReference type="Gene3D" id="3.40.50.2300">
    <property type="match status" value="1"/>
</dbReference>
<dbReference type="RefSeq" id="WP_345568766.1">
    <property type="nucleotide sequence ID" value="NZ_BAABDQ010000018.1"/>
</dbReference>
<dbReference type="CDD" id="cd17535">
    <property type="entry name" value="REC_NarL-like"/>
    <property type="match status" value="1"/>
</dbReference>
<evidence type="ECO:0008006" key="11">
    <source>
        <dbReference type="Google" id="ProtNLM"/>
    </source>
</evidence>
<dbReference type="PANTHER" id="PTHR43214:SF24">
    <property type="entry name" value="TRANSCRIPTIONAL REGULATORY PROTEIN NARL-RELATED"/>
    <property type="match status" value="1"/>
</dbReference>
<evidence type="ECO:0000256" key="5">
    <source>
        <dbReference type="PROSITE-ProRule" id="PRU00169"/>
    </source>
</evidence>
<sequence length="286" mass="31014">MPEEPQSELPGEREPQSVLPGEREPQSVLPGEREPQSVLPGEREPQSVLPGEREPLSELPEGPVIELPGEPVSVLIVDDHPMFRQGLRYVLDSDPRLSVVGEAGDLAQAYALTARLRPRVVLMDLCLPDGSGLEATRRLTSGGEHEHVPAVLVLTMSDADDTVVAALRAGARGYLVKDTGAEDILRAVHTVARGGASLGPRTAERLSAFFSALHSVPCQEAFPTLTAREREILDLVARGHDNRRIARSLVLSEKTVRNHVSRLFDKLQVADRAQAVIRARDAGLGE</sequence>
<evidence type="ECO:0000313" key="9">
    <source>
        <dbReference type="EMBL" id="GAA3579658.1"/>
    </source>
</evidence>
<protein>
    <recommendedName>
        <fullName evidence="11">Response regulator transcription factor</fullName>
    </recommendedName>
</protein>
<dbReference type="SMART" id="SM00421">
    <property type="entry name" value="HTH_LUXR"/>
    <property type="match status" value="1"/>
</dbReference>
<reference evidence="10" key="1">
    <citation type="journal article" date="2019" name="Int. J. Syst. Evol. Microbiol.">
        <title>The Global Catalogue of Microorganisms (GCM) 10K type strain sequencing project: providing services to taxonomists for standard genome sequencing and annotation.</title>
        <authorList>
            <consortium name="The Broad Institute Genomics Platform"/>
            <consortium name="The Broad Institute Genome Sequencing Center for Infectious Disease"/>
            <person name="Wu L."/>
            <person name="Ma J."/>
        </authorList>
    </citation>
    <scope>NUCLEOTIDE SEQUENCE [LARGE SCALE GENOMIC DNA]</scope>
    <source>
        <strain evidence="10">JCM 17326</strain>
    </source>
</reference>
<evidence type="ECO:0000259" key="8">
    <source>
        <dbReference type="PROSITE" id="PS50110"/>
    </source>
</evidence>
<dbReference type="Pfam" id="PF00072">
    <property type="entry name" value="Response_reg"/>
    <property type="match status" value="1"/>
</dbReference>
<dbReference type="PRINTS" id="PR00038">
    <property type="entry name" value="HTHLUXR"/>
</dbReference>
<feature type="domain" description="Response regulatory" evidence="8">
    <location>
        <begin position="73"/>
        <end position="192"/>
    </location>
</feature>
<dbReference type="EMBL" id="BAABDQ010000018">
    <property type="protein sequence ID" value="GAA3579658.1"/>
    <property type="molecule type" value="Genomic_DNA"/>
</dbReference>
<evidence type="ECO:0000256" key="3">
    <source>
        <dbReference type="ARBA" id="ARBA00023125"/>
    </source>
</evidence>
<feature type="modified residue" description="4-aspartylphosphate" evidence="5">
    <location>
        <position position="124"/>
    </location>
</feature>
<dbReference type="SUPFAM" id="SSF52172">
    <property type="entry name" value="CheY-like"/>
    <property type="match status" value="1"/>
</dbReference>
<feature type="domain" description="HTH luxR-type" evidence="7">
    <location>
        <begin position="218"/>
        <end position="283"/>
    </location>
</feature>
<evidence type="ECO:0000256" key="6">
    <source>
        <dbReference type="SAM" id="MobiDB-lite"/>
    </source>
</evidence>
<dbReference type="InterPro" id="IPR000792">
    <property type="entry name" value="Tscrpt_reg_LuxR_C"/>
</dbReference>
<dbReference type="PROSITE" id="PS00622">
    <property type="entry name" value="HTH_LUXR_1"/>
    <property type="match status" value="1"/>
</dbReference>
<feature type="region of interest" description="Disordered" evidence="6">
    <location>
        <begin position="1"/>
        <end position="64"/>
    </location>
</feature>
<dbReference type="PROSITE" id="PS50043">
    <property type="entry name" value="HTH_LUXR_2"/>
    <property type="match status" value="1"/>
</dbReference>
<name>A0ABP6YBQ6_9ACTN</name>